<gene>
    <name evidence="4" type="ORF">RISK_005471</name>
</gene>
<evidence type="ECO:0000259" key="3">
    <source>
        <dbReference type="Pfam" id="PF00291"/>
    </source>
</evidence>
<dbReference type="GO" id="GO:0004124">
    <property type="term" value="F:cysteine synthase activity"/>
    <property type="evidence" value="ECO:0007669"/>
    <property type="project" value="UniProtKB-EC"/>
</dbReference>
<protein>
    <submittedName>
        <fullName evidence="4">Cysteine synthase</fullName>
        <ecNumber evidence="4">2.5.1.47</ecNumber>
    </submittedName>
</protein>
<comment type="cofactor">
    <cofactor evidence="1">
        <name>pyridoxal 5'-phosphate</name>
        <dbReference type="ChEBI" id="CHEBI:597326"/>
    </cofactor>
</comment>
<accession>A0A0J1B6J3</accession>
<dbReference type="PATRIC" id="fig|595434.4.peg.5197"/>
<dbReference type="InterPro" id="IPR050214">
    <property type="entry name" value="Cys_Synth/Cystath_Beta-Synth"/>
</dbReference>
<name>A0A0J1B6J3_RHOIS</name>
<dbReference type="SUPFAM" id="SSF53686">
    <property type="entry name" value="Tryptophan synthase beta subunit-like PLP-dependent enzymes"/>
    <property type="match status" value="1"/>
</dbReference>
<keyword evidence="5" id="KW-1185">Reference proteome</keyword>
<dbReference type="Proteomes" id="UP000036367">
    <property type="component" value="Unassembled WGS sequence"/>
</dbReference>
<evidence type="ECO:0000313" key="5">
    <source>
        <dbReference type="Proteomes" id="UP000036367"/>
    </source>
</evidence>
<feature type="domain" description="Tryptophan synthase beta chain-like PALP" evidence="3">
    <location>
        <begin position="17"/>
        <end position="296"/>
    </location>
</feature>
<dbReference type="EMBL" id="LECT01000044">
    <property type="protein sequence ID" value="KLU02405.1"/>
    <property type="molecule type" value="Genomic_DNA"/>
</dbReference>
<dbReference type="InterPro" id="IPR001926">
    <property type="entry name" value="TrpB-like_PALP"/>
</dbReference>
<keyword evidence="2" id="KW-0663">Pyridoxal phosphate</keyword>
<dbReference type="Pfam" id="PF00291">
    <property type="entry name" value="PALP"/>
    <property type="match status" value="1"/>
</dbReference>
<evidence type="ECO:0000256" key="2">
    <source>
        <dbReference type="ARBA" id="ARBA00022898"/>
    </source>
</evidence>
<dbReference type="RefSeq" id="WP_047816473.1">
    <property type="nucleotide sequence ID" value="NZ_LECT01000044.1"/>
</dbReference>
<keyword evidence="4" id="KW-0808">Transferase</keyword>
<evidence type="ECO:0000256" key="1">
    <source>
        <dbReference type="ARBA" id="ARBA00001933"/>
    </source>
</evidence>
<dbReference type="Gene3D" id="3.40.50.1100">
    <property type="match status" value="2"/>
</dbReference>
<dbReference type="InterPro" id="IPR036052">
    <property type="entry name" value="TrpB-like_PALP_sf"/>
</dbReference>
<dbReference type="STRING" id="595434.RISK_005471"/>
<dbReference type="PANTHER" id="PTHR10314">
    <property type="entry name" value="CYSTATHIONINE BETA-SYNTHASE"/>
    <property type="match status" value="1"/>
</dbReference>
<dbReference type="AlphaFoldDB" id="A0A0J1B6J3"/>
<reference evidence="4" key="1">
    <citation type="submission" date="2015-05" db="EMBL/GenBank/DDBJ databases">
        <title>Permanent draft genome of Rhodopirellula islandicus K833.</title>
        <authorList>
            <person name="Kizina J."/>
            <person name="Richter M."/>
            <person name="Glockner F.O."/>
            <person name="Harder J."/>
        </authorList>
    </citation>
    <scope>NUCLEOTIDE SEQUENCE [LARGE SCALE GENOMIC DNA]</scope>
    <source>
        <strain evidence="4">K833</strain>
    </source>
</reference>
<comment type="caution">
    <text evidence="4">The sequence shown here is derived from an EMBL/GenBank/DDBJ whole genome shotgun (WGS) entry which is preliminary data.</text>
</comment>
<proteinExistence type="predicted"/>
<dbReference type="EC" id="2.5.1.47" evidence="4"/>
<organism evidence="4 5">
    <name type="scientific">Rhodopirellula islandica</name>
    <dbReference type="NCBI Taxonomy" id="595434"/>
    <lineage>
        <taxon>Bacteria</taxon>
        <taxon>Pseudomonadati</taxon>
        <taxon>Planctomycetota</taxon>
        <taxon>Planctomycetia</taxon>
        <taxon>Pirellulales</taxon>
        <taxon>Pirellulaceae</taxon>
        <taxon>Rhodopirellula</taxon>
    </lineage>
</organism>
<dbReference type="CDD" id="cd01561">
    <property type="entry name" value="CBS_like"/>
    <property type="match status" value="1"/>
</dbReference>
<evidence type="ECO:0000313" key="4">
    <source>
        <dbReference type="EMBL" id="KLU02405.1"/>
    </source>
</evidence>
<sequence length="323" mass="34267">MTNHPASYSYATEAISTPIAPVKLSDDGPVIWCKLEYHNPSGSTKDRIARFILGKAIRSGLLGRGDAVVEASSGSTSISLALMCAQFGLRFTAVMPRGVSSERIKMIRAFGAEVILTPAEEGVGGAMALADEIAGRGEAFASKQFENPDNPAAHRYQTAAEIIAQVPSRSVDAVVSGVGTGGTLVGLYQGFCDFGCNTRPVLARPVCSDGLYELECSSFSKKIPGVVESASAIFRDAHLPGLRQVDVKDSVALACCRQLIRRGFPVGPSSGLNFAAALEAARDLPPDATIVTVFPDRMERYFSTPLFSDSVEEFECDPAQTCC</sequence>
<dbReference type="OrthoDB" id="9815130at2"/>